<proteinExistence type="predicted"/>
<name>A0AAU9JKH4_9CILI</name>
<dbReference type="Proteomes" id="UP001162131">
    <property type="component" value="Unassembled WGS sequence"/>
</dbReference>
<protein>
    <submittedName>
        <fullName evidence="2">Uncharacterized protein</fullName>
    </submittedName>
</protein>
<keyword evidence="3" id="KW-1185">Reference proteome</keyword>
<evidence type="ECO:0000313" key="2">
    <source>
        <dbReference type="EMBL" id="CAG9326213.1"/>
    </source>
</evidence>
<sequence>MIMINFWLKKLIPNHQMNAISISPKLSVISEVSESWEASEHASPAHNKYFGKRKSQKSEFLELIREESEIDMPHSPSQKTTIHSGRVSMDENMENKELDRLLKSRIIQGNNCSCTCSIF</sequence>
<feature type="region of interest" description="Disordered" evidence="1">
    <location>
        <begin position="68"/>
        <end position="90"/>
    </location>
</feature>
<dbReference type="AlphaFoldDB" id="A0AAU9JKH4"/>
<evidence type="ECO:0000313" key="3">
    <source>
        <dbReference type="Proteomes" id="UP001162131"/>
    </source>
</evidence>
<evidence type="ECO:0000256" key="1">
    <source>
        <dbReference type="SAM" id="MobiDB-lite"/>
    </source>
</evidence>
<gene>
    <name evidence="2" type="ORF">BSTOLATCC_MIC40644</name>
</gene>
<dbReference type="EMBL" id="CAJZBQ010000040">
    <property type="protein sequence ID" value="CAG9326213.1"/>
    <property type="molecule type" value="Genomic_DNA"/>
</dbReference>
<comment type="caution">
    <text evidence="2">The sequence shown here is derived from an EMBL/GenBank/DDBJ whole genome shotgun (WGS) entry which is preliminary data.</text>
</comment>
<organism evidence="2 3">
    <name type="scientific">Blepharisma stoltei</name>
    <dbReference type="NCBI Taxonomy" id="1481888"/>
    <lineage>
        <taxon>Eukaryota</taxon>
        <taxon>Sar</taxon>
        <taxon>Alveolata</taxon>
        <taxon>Ciliophora</taxon>
        <taxon>Postciliodesmatophora</taxon>
        <taxon>Heterotrichea</taxon>
        <taxon>Heterotrichida</taxon>
        <taxon>Blepharismidae</taxon>
        <taxon>Blepharisma</taxon>
    </lineage>
</organism>
<reference evidence="2" key="1">
    <citation type="submission" date="2021-09" db="EMBL/GenBank/DDBJ databases">
        <authorList>
            <consortium name="AG Swart"/>
            <person name="Singh M."/>
            <person name="Singh A."/>
            <person name="Seah K."/>
            <person name="Emmerich C."/>
        </authorList>
    </citation>
    <scope>NUCLEOTIDE SEQUENCE</scope>
    <source>
        <strain evidence="2">ATCC30299</strain>
    </source>
</reference>
<accession>A0AAU9JKH4</accession>